<feature type="domain" description="Phytase-like" evidence="3">
    <location>
        <begin position="359"/>
        <end position="659"/>
    </location>
</feature>
<name>A0ABP9BYW3_9ACTN</name>
<gene>
    <name evidence="4" type="ORF">GCM10023220_33940</name>
</gene>
<dbReference type="Gene3D" id="2.130.10.10">
    <property type="entry name" value="YVTN repeat-like/Quinoprotein amine dehydrogenase"/>
    <property type="match status" value="1"/>
</dbReference>
<dbReference type="Proteomes" id="UP001501265">
    <property type="component" value="Unassembled WGS sequence"/>
</dbReference>
<dbReference type="NCBIfam" id="NF047832">
    <property type="entry name" value="caspase_w_EACC1"/>
    <property type="match status" value="1"/>
</dbReference>
<evidence type="ECO:0008006" key="6">
    <source>
        <dbReference type="Google" id="ProtNLM"/>
    </source>
</evidence>
<evidence type="ECO:0000313" key="4">
    <source>
        <dbReference type="EMBL" id="GAA4802143.1"/>
    </source>
</evidence>
<sequence length="676" mass="72313">MTTARGTADPSPATDPPVRIDPRRSACVLIGVDEYTFLDSLRSVRHNLVELRAALADEEIWGIPEDRIFQIPNPAAPSDLVGPIREAGLLAEDTLIVYYAGHGLLDRHEEQQLLLTLPGSMEDRPDTCVRSSDVRRAIRDTGPARRRVLILDCCFSGRVLTEMAGTDRGEQGGKVALGTLRGVEGSYVMTSAPKDRPSHAPDPKRCTVFTGALVDVLRQGLPDGPQMLGLHALFGAVRARITAMKPEMPQEPQDEDRNGVGGLDFVRNVAVLPALTPQPGPAGPPSHSRVRTLLWASAAAVAGLALGLGAPRAVDWWHTAHPAPATGECGGHPVDAEVPRAVLLDHSDALNKRDVDYEAVEGLSALALVSEGEGGVQALALADNSPGLLFPLSLGTPFDLNPVADTAHTLRRANGVKFPPRYDGEGLVIEEGGRTALIASETGPALRRFDIATGKQIGESFQIPQNMRYWPEGSAQTGRSIESLALSPDGRHLYAGWEAPLAKDGDLRGRPLIRIQRYTGRPGGDYAPDGQYTYLAGDGMHLVELVALDDKGGLLALEREYTSGLGTAVRVVQVSLDGARDMADDDTLYELPADQFADDTPVLDLAACPDGGPGVVATPGSNPRHPLVDNVEGMALGKEWTTGEYQGWRPLYLITDDNGSGDQITRLYSLAVRLKP</sequence>
<feature type="domain" description="Peptidase C14 caspase" evidence="2">
    <location>
        <begin position="27"/>
        <end position="250"/>
    </location>
</feature>
<keyword evidence="5" id="KW-1185">Reference proteome</keyword>
<dbReference type="Gene3D" id="3.40.50.1460">
    <property type="match status" value="1"/>
</dbReference>
<accession>A0ABP9BYW3</accession>
<dbReference type="EMBL" id="BAABIG010000027">
    <property type="protein sequence ID" value="GAA4802143.1"/>
    <property type="molecule type" value="Genomic_DNA"/>
</dbReference>
<dbReference type="Pfam" id="PF00656">
    <property type="entry name" value="Peptidase_C14"/>
    <property type="match status" value="1"/>
</dbReference>
<comment type="caution">
    <text evidence="4">The sequence shown here is derived from an EMBL/GenBank/DDBJ whole genome shotgun (WGS) entry which is preliminary data.</text>
</comment>
<protein>
    <recommendedName>
        <fullName evidence="6">Protein kinase</fullName>
    </recommendedName>
</protein>
<evidence type="ECO:0000259" key="2">
    <source>
        <dbReference type="Pfam" id="PF00656"/>
    </source>
</evidence>
<proteinExistence type="predicted"/>
<evidence type="ECO:0000259" key="3">
    <source>
        <dbReference type="Pfam" id="PF13449"/>
    </source>
</evidence>
<evidence type="ECO:0000313" key="5">
    <source>
        <dbReference type="Proteomes" id="UP001501265"/>
    </source>
</evidence>
<evidence type="ECO:0000256" key="1">
    <source>
        <dbReference type="SAM" id="MobiDB-lite"/>
    </source>
</evidence>
<dbReference type="Pfam" id="PF13449">
    <property type="entry name" value="Phytase-like"/>
    <property type="match status" value="1"/>
</dbReference>
<feature type="region of interest" description="Disordered" evidence="1">
    <location>
        <begin position="1"/>
        <end position="20"/>
    </location>
</feature>
<dbReference type="SUPFAM" id="SSF50974">
    <property type="entry name" value="Nitrous oxide reductase, N-terminal domain"/>
    <property type="match status" value="1"/>
</dbReference>
<dbReference type="InterPro" id="IPR011045">
    <property type="entry name" value="N2O_reductase_N"/>
</dbReference>
<dbReference type="InterPro" id="IPR015943">
    <property type="entry name" value="WD40/YVTN_repeat-like_dom_sf"/>
</dbReference>
<dbReference type="RefSeq" id="WP_345620521.1">
    <property type="nucleotide sequence ID" value="NZ_BAABIG010000027.1"/>
</dbReference>
<dbReference type="InterPro" id="IPR027372">
    <property type="entry name" value="Phytase-like_dom"/>
</dbReference>
<reference evidence="5" key="1">
    <citation type="journal article" date="2019" name="Int. J. Syst. Evol. Microbiol.">
        <title>The Global Catalogue of Microorganisms (GCM) 10K type strain sequencing project: providing services to taxonomists for standard genome sequencing and annotation.</title>
        <authorList>
            <consortium name="The Broad Institute Genomics Platform"/>
            <consortium name="The Broad Institute Genome Sequencing Center for Infectious Disease"/>
            <person name="Wu L."/>
            <person name="Ma J."/>
        </authorList>
    </citation>
    <scope>NUCLEOTIDE SEQUENCE [LARGE SCALE GENOMIC DNA]</scope>
    <source>
        <strain evidence="5">JCM 18081</strain>
    </source>
</reference>
<organism evidence="4 5">
    <name type="scientific">Streptomyces ziwulingensis</name>
    <dbReference type="NCBI Taxonomy" id="1045501"/>
    <lineage>
        <taxon>Bacteria</taxon>
        <taxon>Bacillati</taxon>
        <taxon>Actinomycetota</taxon>
        <taxon>Actinomycetes</taxon>
        <taxon>Kitasatosporales</taxon>
        <taxon>Streptomycetaceae</taxon>
        <taxon>Streptomyces</taxon>
    </lineage>
</organism>
<dbReference type="InterPro" id="IPR011600">
    <property type="entry name" value="Pept_C14_caspase"/>
</dbReference>